<accession>A0A645G3A8</accession>
<dbReference type="InterPro" id="IPR008533">
    <property type="entry name" value="DUF815"/>
</dbReference>
<dbReference type="EMBL" id="VSSQ01068151">
    <property type="protein sequence ID" value="MPN20400.1"/>
    <property type="molecule type" value="Genomic_DNA"/>
</dbReference>
<name>A0A645G3A8_9ZZZZ</name>
<dbReference type="Pfam" id="PF05673">
    <property type="entry name" value="DUF815"/>
    <property type="match status" value="1"/>
</dbReference>
<dbReference type="AlphaFoldDB" id="A0A645G3A8"/>
<protein>
    <submittedName>
        <fullName evidence="1">Uncharacterized protein</fullName>
    </submittedName>
</protein>
<gene>
    <name evidence="1" type="ORF">SDC9_167779</name>
</gene>
<reference evidence="1" key="1">
    <citation type="submission" date="2019-08" db="EMBL/GenBank/DDBJ databases">
        <authorList>
            <person name="Kucharzyk K."/>
            <person name="Murdoch R.W."/>
            <person name="Higgins S."/>
            <person name="Loffler F."/>
        </authorList>
    </citation>
    <scope>NUCLEOTIDE SEQUENCE</scope>
</reference>
<proteinExistence type="predicted"/>
<dbReference type="PANTHER" id="PTHR42935">
    <property type="entry name" value="SLR0930 PROTEIN"/>
    <property type="match status" value="1"/>
</dbReference>
<dbReference type="PANTHER" id="PTHR42935:SF1">
    <property type="entry name" value="SLR0930 PROTEIN"/>
    <property type="match status" value="1"/>
</dbReference>
<dbReference type="InterPro" id="IPR027417">
    <property type="entry name" value="P-loop_NTPase"/>
</dbReference>
<organism evidence="1">
    <name type="scientific">bioreactor metagenome</name>
    <dbReference type="NCBI Taxonomy" id="1076179"/>
    <lineage>
        <taxon>unclassified sequences</taxon>
        <taxon>metagenomes</taxon>
        <taxon>ecological metagenomes</taxon>
    </lineage>
</organism>
<dbReference type="SUPFAM" id="SSF52540">
    <property type="entry name" value="P-loop containing nucleoside triphosphate hydrolases"/>
    <property type="match status" value="1"/>
</dbReference>
<comment type="caution">
    <text evidence="1">The sequence shown here is derived from an EMBL/GenBank/DDBJ whole genome shotgun (WGS) entry which is preliminary data.</text>
</comment>
<sequence length="175" mass="19506">MEIPLNRLPELPAVIETLRSVPLKFLLFLDDVSFAADDESFSSLKSVLEGGVVARPENCRVYATSNRRHLVKETFSERNADDVHAGDTMQEKLSLADRFDQTISFFAPNQAQFFAIVRSLASDRGLGVPLQTLERAAAQWALRSGGRTPRAARQFVDWAQAQTEQGRTLLEGEPE</sequence>
<evidence type="ECO:0000313" key="1">
    <source>
        <dbReference type="EMBL" id="MPN20400.1"/>
    </source>
</evidence>